<dbReference type="Gene3D" id="3.40.50.1820">
    <property type="entry name" value="alpha/beta hydrolase"/>
    <property type="match status" value="1"/>
</dbReference>
<dbReference type="Pfam" id="PF02897">
    <property type="entry name" value="Peptidase_S9_N"/>
    <property type="match status" value="1"/>
</dbReference>
<dbReference type="Pfam" id="PF00326">
    <property type="entry name" value="Peptidase_S9"/>
    <property type="match status" value="1"/>
</dbReference>
<comment type="caution">
    <text evidence="9">The sequence shown here is derived from an EMBL/GenBank/DDBJ whole genome shotgun (WGS) entry which is preliminary data.</text>
</comment>
<dbReference type="InterPro" id="IPR001375">
    <property type="entry name" value="Peptidase_S9_cat"/>
</dbReference>
<evidence type="ECO:0000313" key="10">
    <source>
        <dbReference type="Proteomes" id="UP001500359"/>
    </source>
</evidence>
<dbReference type="InterPro" id="IPR051167">
    <property type="entry name" value="Prolyl_oligopep/macrocyclase"/>
</dbReference>
<accession>A0ABN1LM03</accession>
<dbReference type="RefSeq" id="WP_343860412.1">
    <property type="nucleotide sequence ID" value="NZ_BAAAFD010000007.1"/>
</dbReference>
<organism evidence="9 10">
    <name type="scientific">Aliiglaciecola litoralis</name>
    <dbReference type="NCBI Taxonomy" id="582857"/>
    <lineage>
        <taxon>Bacteria</taxon>
        <taxon>Pseudomonadati</taxon>
        <taxon>Pseudomonadota</taxon>
        <taxon>Gammaproteobacteria</taxon>
        <taxon>Alteromonadales</taxon>
        <taxon>Alteromonadaceae</taxon>
        <taxon>Aliiglaciecola</taxon>
    </lineage>
</organism>
<comment type="catalytic activity">
    <reaction evidence="1">
        <text>Hydrolysis of Pro-|-Xaa &gt;&gt; Ala-|-Xaa in oligopeptides.</text>
        <dbReference type="EC" id="3.4.21.26"/>
    </reaction>
</comment>
<name>A0ABN1LM03_9ALTE</name>
<keyword evidence="10" id="KW-1185">Reference proteome</keyword>
<evidence type="ECO:0000256" key="2">
    <source>
        <dbReference type="ARBA" id="ARBA00011897"/>
    </source>
</evidence>
<dbReference type="InterPro" id="IPR029058">
    <property type="entry name" value="AB_hydrolase_fold"/>
</dbReference>
<reference evidence="9 10" key="1">
    <citation type="journal article" date="2019" name="Int. J. Syst. Evol. Microbiol.">
        <title>The Global Catalogue of Microorganisms (GCM) 10K type strain sequencing project: providing services to taxonomists for standard genome sequencing and annotation.</title>
        <authorList>
            <consortium name="The Broad Institute Genomics Platform"/>
            <consortium name="The Broad Institute Genome Sequencing Center for Infectious Disease"/>
            <person name="Wu L."/>
            <person name="Ma J."/>
        </authorList>
    </citation>
    <scope>NUCLEOTIDE SEQUENCE [LARGE SCALE GENOMIC DNA]</scope>
    <source>
        <strain evidence="9 10">JCM 15896</strain>
    </source>
</reference>
<keyword evidence="3" id="KW-0645">Protease</keyword>
<feature type="domain" description="Peptidase S9A N-terminal" evidence="8">
    <location>
        <begin position="40"/>
        <end position="449"/>
    </location>
</feature>
<dbReference type="Gene3D" id="2.130.10.120">
    <property type="entry name" value="Prolyl oligopeptidase, N-terminal domain"/>
    <property type="match status" value="1"/>
</dbReference>
<protein>
    <recommendedName>
        <fullName evidence="2">prolyl oligopeptidase</fullName>
        <ecNumber evidence="2">3.4.21.26</ecNumber>
    </recommendedName>
</protein>
<evidence type="ECO:0000313" key="9">
    <source>
        <dbReference type="EMBL" id="GAA0857746.1"/>
    </source>
</evidence>
<keyword evidence="6" id="KW-0732">Signal</keyword>
<feature type="signal peptide" evidence="6">
    <location>
        <begin position="1"/>
        <end position="33"/>
    </location>
</feature>
<evidence type="ECO:0000256" key="5">
    <source>
        <dbReference type="ARBA" id="ARBA00022825"/>
    </source>
</evidence>
<evidence type="ECO:0000256" key="6">
    <source>
        <dbReference type="SAM" id="SignalP"/>
    </source>
</evidence>
<gene>
    <name evidence="9" type="ORF">GCM10009114_24690</name>
</gene>
<dbReference type="PANTHER" id="PTHR42881:SF2">
    <property type="entry name" value="PROLYL ENDOPEPTIDASE"/>
    <property type="match status" value="1"/>
</dbReference>
<dbReference type="Proteomes" id="UP001500359">
    <property type="component" value="Unassembled WGS sequence"/>
</dbReference>
<feature type="chain" id="PRO_5045822472" description="prolyl oligopeptidase" evidence="6">
    <location>
        <begin position="34"/>
        <end position="741"/>
    </location>
</feature>
<proteinExistence type="predicted"/>
<evidence type="ECO:0000256" key="3">
    <source>
        <dbReference type="ARBA" id="ARBA00022670"/>
    </source>
</evidence>
<keyword evidence="4" id="KW-0378">Hydrolase</keyword>
<dbReference type="PRINTS" id="PR00862">
    <property type="entry name" value="PROLIGOPTASE"/>
</dbReference>
<keyword evidence="5" id="KW-0720">Serine protease</keyword>
<evidence type="ECO:0000259" key="7">
    <source>
        <dbReference type="Pfam" id="PF00326"/>
    </source>
</evidence>
<evidence type="ECO:0000259" key="8">
    <source>
        <dbReference type="Pfam" id="PF02897"/>
    </source>
</evidence>
<evidence type="ECO:0000256" key="1">
    <source>
        <dbReference type="ARBA" id="ARBA00001070"/>
    </source>
</evidence>
<dbReference type="EC" id="3.4.21.26" evidence="2"/>
<dbReference type="InterPro" id="IPR002470">
    <property type="entry name" value="Peptidase_S9A"/>
</dbReference>
<dbReference type="SUPFAM" id="SSF50993">
    <property type="entry name" value="Peptidase/esterase 'gauge' domain"/>
    <property type="match status" value="1"/>
</dbReference>
<dbReference type="SUPFAM" id="SSF53474">
    <property type="entry name" value="alpha/beta-Hydrolases"/>
    <property type="match status" value="1"/>
</dbReference>
<evidence type="ECO:0000256" key="4">
    <source>
        <dbReference type="ARBA" id="ARBA00022801"/>
    </source>
</evidence>
<dbReference type="EMBL" id="BAAAFD010000007">
    <property type="protein sequence ID" value="GAA0857746.1"/>
    <property type="molecule type" value="Genomic_DNA"/>
</dbReference>
<dbReference type="InterPro" id="IPR023302">
    <property type="entry name" value="Pept_S9A_N"/>
</dbReference>
<sequence>MLNQLSVRIAHVTFTPFSTIMTALFFTVAVAQANPIAQPKMLEPEPAKDIYHGMTINDPFRQVENMTDPKIERWMKDQSQYTRKVLDSISGRDQLLDEMKKLESNKSAFYGSLTITDNGYYFFTKRQPKEEVSRLYYRKHFKDEDRLLFDPTTFAPDSEQKYVFSEVSPSSDGASVAFQISPDGSEDGVLLVMDVASQKLYPEQVDKISFASVSWTKDNKGFVYHRMPDKPKFDKDSAFDSSTYFHQLNSNYDQDKVVLSRKNNPNLGIKPEEFPVVQIENQAAKLLGFSYSVQRELISFIAEASELTQAKINWKPLLTPEDEVRKLVVTDDAIYAFSAKNAPNFQILKMPIDNPDIKKASVVVAEPKVGSLTSFAVNKDGIYYATMKNGVSAGMHFLAHNGKQAKEIKLPFPAGRLSLESHNPQSSDIWIEINGWLNDYQRFRYDIKNQGFIAENLTEPATFSEFENFVVNEIEVPSHDGVMVPVSLIHQKGIELNGSHATLLWGYGSYGYSMRPFFSTDYLSWVKQGGIIAVSHVRGGGELGAAWHKAGQKVNKPNTWKDLIATAEFLIKNKYASSQKIAIMGGSAGGILVGRAMTERPDLFAAVIPLVGAMNPIRMEETPNGPVNTPEFGTVKDKQEFLGLVEMDSYHHIKDGEQYPATLVTAGMNDLRVIAWQPAKFAARLMHANASDNPILLWVDFDTGHGIGNERSKTMANRADWMSFAFWQTGHPNFKLTLDNN</sequence>
<dbReference type="PANTHER" id="PTHR42881">
    <property type="entry name" value="PROLYL ENDOPEPTIDASE"/>
    <property type="match status" value="1"/>
</dbReference>
<feature type="domain" description="Peptidase S9 prolyl oligopeptidase catalytic" evidence="7">
    <location>
        <begin position="522"/>
        <end position="725"/>
    </location>
</feature>